<dbReference type="GeneID" id="8199712"/>
<organism evidence="3 4">
    <name type="scientific">Komagataella phaffii (strain GS115 / ATCC 20864)</name>
    <name type="common">Yeast</name>
    <name type="synonym">Pichia pastoris</name>
    <dbReference type="NCBI Taxonomy" id="644223"/>
    <lineage>
        <taxon>Eukaryota</taxon>
        <taxon>Fungi</taxon>
        <taxon>Dikarya</taxon>
        <taxon>Ascomycota</taxon>
        <taxon>Saccharomycotina</taxon>
        <taxon>Pichiomycetes</taxon>
        <taxon>Pichiales</taxon>
        <taxon>Pichiaceae</taxon>
        <taxon>Komagataella</taxon>
    </lineage>
</organism>
<dbReference type="OrthoDB" id="10337182at2759"/>
<accession>C4R640</accession>
<evidence type="ECO:0000256" key="2">
    <source>
        <dbReference type="SAM" id="MobiDB-lite"/>
    </source>
</evidence>
<protein>
    <submittedName>
        <fullName evidence="3">Uncharacterized protein</fullName>
    </submittedName>
</protein>
<dbReference type="InParanoid" id="C4R640"/>
<reference evidence="3 4" key="1">
    <citation type="journal article" date="2009" name="Nat. Biotechnol.">
        <title>Genome sequence of the recombinant protein production host Pichia pastoris.</title>
        <authorList>
            <person name="De Schutter K."/>
            <person name="Lin Y.C."/>
            <person name="Tiels P."/>
            <person name="Van Hecke A."/>
            <person name="Glinka S."/>
            <person name="Weber-Lehmann J."/>
            <person name="Rouze P."/>
            <person name="Van de Peer Y."/>
            <person name="Callewaert N."/>
        </authorList>
    </citation>
    <scope>NUCLEOTIDE SEQUENCE [LARGE SCALE GENOMIC DNA]</scope>
    <source>
        <strain evidence="4">GS115 / ATCC 20864</strain>
    </source>
</reference>
<keyword evidence="1" id="KW-0175">Coiled coil</keyword>
<keyword evidence="4" id="KW-1185">Reference proteome</keyword>
<sequence>MFLGVFSSPFLSRIEFILLIHRLMGNSVSTKRSLPQRATKAATQIKPVKLAKPTKTPTKAPTSQKDSFVKLAENLVNKDNIRVSTEQLPFNTNHEALTSLRARAKDAEAHRVEDEQNTEKAPKKNYQAKITNTHEGGLTTIPPSLLADLIRDWHTLTNASAEKSGAFGDSSIHDFALKHNLNQRVLKEEIAPVLNIVTEPSLRIELPKNYGKLQDEKDNSHDFRVRDMNDEINKLRAAEEEERRAEQNRAKEAQSADLADVLNSTLESVLDNGENVRSTRIGGSGTAVGSTPRERHIRSHDEVKRRL</sequence>
<proteinExistence type="predicted"/>
<gene>
    <name evidence="3" type="ordered locus">PAS_chr3_1243</name>
</gene>
<dbReference type="HOGENOM" id="CLU_980439_0_0_1"/>
<dbReference type="EMBL" id="FN392321">
    <property type="protein sequence ID" value="CAY71026.1"/>
    <property type="molecule type" value="Genomic_DNA"/>
</dbReference>
<evidence type="ECO:0000256" key="1">
    <source>
        <dbReference type="SAM" id="Coils"/>
    </source>
</evidence>
<evidence type="ECO:0000313" key="3">
    <source>
        <dbReference type="EMBL" id="CAY71026.1"/>
    </source>
</evidence>
<evidence type="ECO:0000313" key="4">
    <source>
        <dbReference type="Proteomes" id="UP000000314"/>
    </source>
</evidence>
<dbReference type="Proteomes" id="UP000000314">
    <property type="component" value="Chromosome 3"/>
</dbReference>
<dbReference type="RefSeq" id="XP_002493205.1">
    <property type="nucleotide sequence ID" value="XM_002493160.1"/>
</dbReference>
<name>C4R640_KOMPG</name>
<feature type="region of interest" description="Disordered" evidence="2">
    <location>
        <begin position="273"/>
        <end position="307"/>
    </location>
</feature>
<dbReference type="KEGG" id="ppa:PAS_chr3_1243"/>
<feature type="coiled-coil region" evidence="1">
    <location>
        <begin position="225"/>
        <end position="257"/>
    </location>
</feature>
<dbReference type="AlphaFoldDB" id="C4R640"/>